<keyword evidence="5 6" id="KW-0472">Membrane</keyword>
<comment type="subcellular location">
    <subcellularLocation>
        <location evidence="1">Membrane</location>
        <topology evidence="1">Multi-pass membrane protein</topology>
    </subcellularLocation>
</comment>
<comment type="similarity">
    <text evidence="2">Belongs to the UPF0014 family.</text>
</comment>
<dbReference type="GO" id="GO:0005886">
    <property type="term" value="C:plasma membrane"/>
    <property type="evidence" value="ECO:0007669"/>
    <property type="project" value="TreeGrafter"/>
</dbReference>
<dbReference type="PANTHER" id="PTHR30028:SF0">
    <property type="entry name" value="PROTEIN ALUMINUM SENSITIVE 3"/>
    <property type="match status" value="1"/>
</dbReference>
<evidence type="ECO:0000256" key="6">
    <source>
        <dbReference type="SAM" id="Phobius"/>
    </source>
</evidence>
<reference evidence="7" key="1">
    <citation type="submission" date="2023-07" db="EMBL/GenBank/DDBJ databases">
        <title>Bifidobacterium aquikefiriaerophilum sp. nov. and Bifidobacterium eccum sp. nov., isolated from water kefir.</title>
        <authorList>
            <person name="Breselge S."/>
            <person name="Bellassi P."/>
            <person name="Barcenilla C."/>
            <person name="Alvarez-Ordonez A."/>
            <person name="Morelli L."/>
            <person name="Cotter P.D."/>
        </authorList>
    </citation>
    <scope>NUCLEOTIDE SEQUENCE</scope>
    <source>
        <strain evidence="7">WK048_4_13</strain>
    </source>
</reference>
<dbReference type="RefSeq" id="WP_369343112.1">
    <property type="nucleotide sequence ID" value="NZ_CP129675.1"/>
</dbReference>
<keyword evidence="4 6" id="KW-1133">Transmembrane helix</keyword>
<dbReference type="PANTHER" id="PTHR30028">
    <property type="entry name" value="UPF0014 INNER MEMBRANE PROTEIN YBBM-RELATED"/>
    <property type="match status" value="1"/>
</dbReference>
<dbReference type="Pfam" id="PF03649">
    <property type="entry name" value="UPF0014"/>
    <property type="match status" value="1"/>
</dbReference>
<feature type="transmembrane region" description="Helical" evidence="6">
    <location>
        <begin position="110"/>
        <end position="132"/>
    </location>
</feature>
<dbReference type="AlphaFoldDB" id="A0AB39UC06"/>
<accession>A0AB39UC06</accession>
<organism evidence="7">
    <name type="scientific">Bifidobacterium fermentum</name>
    <dbReference type="NCBI Taxonomy" id="3059035"/>
    <lineage>
        <taxon>Bacteria</taxon>
        <taxon>Bacillati</taxon>
        <taxon>Actinomycetota</taxon>
        <taxon>Actinomycetes</taxon>
        <taxon>Bifidobacteriales</taxon>
        <taxon>Bifidobacteriaceae</taxon>
        <taxon>Bifidobacterium</taxon>
    </lineage>
</organism>
<protein>
    <submittedName>
        <fullName evidence="7">Iron export ABC transporter permease subunit FetB</fullName>
    </submittedName>
</protein>
<feature type="transmembrane region" description="Helical" evidence="6">
    <location>
        <begin position="144"/>
        <end position="166"/>
    </location>
</feature>
<feature type="transmembrane region" description="Helical" evidence="6">
    <location>
        <begin position="52"/>
        <end position="74"/>
    </location>
</feature>
<feature type="transmembrane region" description="Helical" evidence="6">
    <location>
        <begin position="20"/>
        <end position="40"/>
    </location>
</feature>
<evidence type="ECO:0000256" key="3">
    <source>
        <dbReference type="ARBA" id="ARBA00022692"/>
    </source>
</evidence>
<dbReference type="EMBL" id="CP129675">
    <property type="protein sequence ID" value="XDS46501.1"/>
    <property type="molecule type" value="Genomic_DNA"/>
</dbReference>
<evidence type="ECO:0000256" key="5">
    <source>
        <dbReference type="ARBA" id="ARBA00023136"/>
    </source>
</evidence>
<evidence type="ECO:0000313" key="7">
    <source>
        <dbReference type="EMBL" id="XDS46501.1"/>
    </source>
</evidence>
<gene>
    <name evidence="7" type="primary">fetB</name>
    <name evidence="7" type="ORF">QN217_10340</name>
</gene>
<feature type="transmembrane region" description="Helical" evidence="6">
    <location>
        <begin position="239"/>
        <end position="261"/>
    </location>
</feature>
<evidence type="ECO:0000256" key="2">
    <source>
        <dbReference type="ARBA" id="ARBA00005268"/>
    </source>
</evidence>
<evidence type="ECO:0000256" key="1">
    <source>
        <dbReference type="ARBA" id="ARBA00004141"/>
    </source>
</evidence>
<dbReference type="InterPro" id="IPR005226">
    <property type="entry name" value="UPF0014_fam"/>
</dbReference>
<feature type="transmembrane region" description="Helical" evidence="6">
    <location>
        <begin position="80"/>
        <end position="98"/>
    </location>
</feature>
<keyword evidence="3 6" id="KW-0812">Transmembrane</keyword>
<name>A0AB39UC06_9BIFI</name>
<evidence type="ECO:0000256" key="4">
    <source>
        <dbReference type="ARBA" id="ARBA00022989"/>
    </source>
</evidence>
<sequence>MTDANNLMTAAASSTTGSVYTINAWGLTITILLVAIAAGLSTAMKLGIAKSMLWATIRSLFQLLAMGYIIKIVIEMNNPWLVLVLLIIMIAAAVQITLSRADSIPKGLIAPVLMTLTISVLIVVSVVTELVIRPTPWYAPQVLIPMAGMMLGNLVAALAVSMSRFFSDMESRRYEIEAYLSLGANPVEAARPSILAAIKLGLIPTIAQLASSGVVLIPGMMAGQIMAGGDPLEAAEYQFVVLAALSAITMLGDALITLLLYTRCFTKLDQYISLADR</sequence>
<proteinExistence type="inferred from homology"/>